<proteinExistence type="predicted"/>
<feature type="region of interest" description="Disordered" evidence="1">
    <location>
        <begin position="66"/>
        <end position="133"/>
    </location>
</feature>
<protein>
    <submittedName>
        <fullName evidence="3">Uncharacterized protein</fullName>
    </submittedName>
</protein>
<keyword evidence="2" id="KW-0732">Signal</keyword>
<reference evidence="3" key="1">
    <citation type="submission" date="2023-03" db="EMBL/GenBank/DDBJ databases">
        <title>Massive genome expansion in bonnet fungi (Mycena s.s.) driven by repeated elements and novel gene families across ecological guilds.</title>
        <authorList>
            <consortium name="Lawrence Berkeley National Laboratory"/>
            <person name="Harder C.B."/>
            <person name="Miyauchi S."/>
            <person name="Viragh M."/>
            <person name="Kuo A."/>
            <person name="Thoen E."/>
            <person name="Andreopoulos B."/>
            <person name="Lu D."/>
            <person name="Skrede I."/>
            <person name="Drula E."/>
            <person name="Henrissat B."/>
            <person name="Morin E."/>
            <person name="Kohler A."/>
            <person name="Barry K."/>
            <person name="LaButti K."/>
            <person name="Morin E."/>
            <person name="Salamov A."/>
            <person name="Lipzen A."/>
            <person name="Mereny Z."/>
            <person name="Hegedus B."/>
            <person name="Baldrian P."/>
            <person name="Stursova M."/>
            <person name="Weitz H."/>
            <person name="Taylor A."/>
            <person name="Grigoriev I.V."/>
            <person name="Nagy L.G."/>
            <person name="Martin F."/>
            <person name="Kauserud H."/>
        </authorList>
    </citation>
    <scope>NUCLEOTIDE SEQUENCE</scope>
    <source>
        <strain evidence="3">CBHHK002</strain>
    </source>
</reference>
<dbReference type="AlphaFoldDB" id="A0AAD7EQ78"/>
<organism evidence="3 4">
    <name type="scientific">Mycena albidolilacea</name>
    <dbReference type="NCBI Taxonomy" id="1033008"/>
    <lineage>
        <taxon>Eukaryota</taxon>
        <taxon>Fungi</taxon>
        <taxon>Dikarya</taxon>
        <taxon>Basidiomycota</taxon>
        <taxon>Agaricomycotina</taxon>
        <taxon>Agaricomycetes</taxon>
        <taxon>Agaricomycetidae</taxon>
        <taxon>Agaricales</taxon>
        <taxon>Marasmiineae</taxon>
        <taxon>Mycenaceae</taxon>
        <taxon>Mycena</taxon>
    </lineage>
</organism>
<evidence type="ECO:0000256" key="1">
    <source>
        <dbReference type="SAM" id="MobiDB-lite"/>
    </source>
</evidence>
<keyword evidence="4" id="KW-1185">Reference proteome</keyword>
<feature type="chain" id="PRO_5042120581" evidence="2">
    <location>
        <begin position="24"/>
        <end position="152"/>
    </location>
</feature>
<accession>A0AAD7EQ78</accession>
<sequence>MATFSSGCNLLVSFTLVASSTLALPLRLGSSHLVSQPYPSVQTSSGNGRSYGLGFASGNRLARDAYKKHEDPCERKNKDGKEEDRWKADSAPRISQAPPNIGSDSEGPKVRTASSGRRPAPDTMPLWGGPARPLCLTVGGHPRSLDGAAPVH</sequence>
<dbReference type="Proteomes" id="UP001218218">
    <property type="component" value="Unassembled WGS sequence"/>
</dbReference>
<name>A0AAD7EQ78_9AGAR</name>
<comment type="caution">
    <text evidence="3">The sequence shown here is derived from an EMBL/GenBank/DDBJ whole genome shotgun (WGS) entry which is preliminary data.</text>
</comment>
<evidence type="ECO:0000313" key="3">
    <source>
        <dbReference type="EMBL" id="KAJ7344077.1"/>
    </source>
</evidence>
<evidence type="ECO:0000256" key="2">
    <source>
        <dbReference type="SAM" id="SignalP"/>
    </source>
</evidence>
<feature type="signal peptide" evidence="2">
    <location>
        <begin position="1"/>
        <end position="23"/>
    </location>
</feature>
<evidence type="ECO:0000313" key="4">
    <source>
        <dbReference type="Proteomes" id="UP001218218"/>
    </source>
</evidence>
<gene>
    <name evidence="3" type="ORF">DFH08DRAFT_962217</name>
</gene>
<feature type="compositionally biased region" description="Basic and acidic residues" evidence="1">
    <location>
        <begin position="66"/>
        <end position="90"/>
    </location>
</feature>
<dbReference type="EMBL" id="JARIHO010000022">
    <property type="protein sequence ID" value="KAJ7344077.1"/>
    <property type="molecule type" value="Genomic_DNA"/>
</dbReference>